<dbReference type="KEGG" id="gbc:GbCGDNIH3_7058"/>
<sequence length="85" mass="9603">MTPARFHQILDLIHWSGRGLAAILTCDERMVRRWGAGTTEIPPIIAEWLEALAATHVAYPPPAPGAWQRRARPVREGEHLNTDRE</sequence>
<evidence type="ECO:0000313" key="2">
    <source>
        <dbReference type="EMBL" id="AHJ63250.1"/>
    </source>
</evidence>
<organism evidence="2 3">
    <name type="scientific">Granulibacter bethesdensis</name>
    <dbReference type="NCBI Taxonomy" id="364410"/>
    <lineage>
        <taxon>Bacteria</taxon>
        <taxon>Pseudomonadati</taxon>
        <taxon>Pseudomonadota</taxon>
        <taxon>Alphaproteobacteria</taxon>
        <taxon>Acetobacterales</taxon>
        <taxon>Acetobacteraceae</taxon>
        <taxon>Granulibacter</taxon>
    </lineage>
</organism>
<gene>
    <name evidence="2" type="ORF">GbCGDNIH3_7058</name>
</gene>
<dbReference type="EMBL" id="CP003181">
    <property type="protein sequence ID" value="AHJ63250.1"/>
    <property type="molecule type" value="Genomic_DNA"/>
</dbReference>
<dbReference type="Proteomes" id="UP000019438">
    <property type="component" value="Chromosome"/>
</dbReference>
<evidence type="ECO:0000256" key="1">
    <source>
        <dbReference type="SAM" id="MobiDB-lite"/>
    </source>
</evidence>
<name>A0AAN0RE22_9PROT</name>
<feature type="region of interest" description="Disordered" evidence="1">
    <location>
        <begin position="63"/>
        <end position="85"/>
    </location>
</feature>
<protein>
    <submittedName>
        <fullName evidence="2">Uncharacterized protein</fullName>
    </submittedName>
</protein>
<dbReference type="AlphaFoldDB" id="A0AAN0RE22"/>
<accession>A0AAN0RE22</accession>
<reference evidence="3" key="1">
    <citation type="submission" date="2012-06" db="EMBL/GenBank/DDBJ databases">
        <title>Genome analysis of multiple Granulibacter bethesdensis isolates demonstrates substantial genome diversity.</title>
        <authorList>
            <person name="Greenberg D.E."/>
            <person name="Porcella S.F."/>
            <person name="Zarember K."/>
            <person name="Zelazny A.M."/>
            <person name="Bruno D."/>
            <person name="Martens C."/>
            <person name="Barbian K.D."/>
            <person name="Jaske E."/>
            <person name="Holland S.M."/>
        </authorList>
    </citation>
    <scope>NUCLEOTIDE SEQUENCE [LARGE SCALE GENOMIC DNA]</scope>
    <source>
        <strain evidence="3">CGDNIH3</strain>
    </source>
</reference>
<evidence type="ECO:0000313" key="3">
    <source>
        <dbReference type="Proteomes" id="UP000019438"/>
    </source>
</evidence>
<feature type="compositionally biased region" description="Basic and acidic residues" evidence="1">
    <location>
        <begin position="73"/>
        <end position="85"/>
    </location>
</feature>
<proteinExistence type="predicted"/>